<dbReference type="STRING" id="126957.T1INV8"/>
<dbReference type="Proteomes" id="UP000014500">
    <property type="component" value="Unassembled WGS sequence"/>
</dbReference>
<dbReference type="Gene3D" id="2.60.120.970">
    <property type="match status" value="1"/>
</dbReference>
<sequence>SDGAIASQSRRRKPSRGRRRISAYSPGWEVFRVTDAIQDWLRNQTANHGLLLTLRSLIGDKLDPSALRVMKRKHANGRQPILVVFTSRPNATKAPANISNIESETTTDNSSRTRRSSDKNQIAECSRHNLYVDFETIGWSGWIISPKGYNAHYCAGQCSYPLGQNQRPTNHATVQSIVHEMRLHSGGVTAPCCVPNKLLAISLLFFDENENVILKQYDGMVAAVCGCH</sequence>
<proteinExistence type="inferred from homology"/>
<organism evidence="11 12">
    <name type="scientific">Strigamia maritima</name>
    <name type="common">European centipede</name>
    <name type="synonym">Geophilus maritimus</name>
    <dbReference type="NCBI Taxonomy" id="126957"/>
    <lineage>
        <taxon>Eukaryota</taxon>
        <taxon>Metazoa</taxon>
        <taxon>Ecdysozoa</taxon>
        <taxon>Arthropoda</taxon>
        <taxon>Myriapoda</taxon>
        <taxon>Chilopoda</taxon>
        <taxon>Pleurostigmophora</taxon>
        <taxon>Geophilomorpha</taxon>
        <taxon>Linotaeniidae</taxon>
        <taxon>Strigamia</taxon>
    </lineage>
</organism>
<feature type="domain" description="TGF-beta family profile" evidence="10">
    <location>
        <begin position="112"/>
        <end position="228"/>
    </location>
</feature>
<reference evidence="12" key="1">
    <citation type="submission" date="2011-05" db="EMBL/GenBank/DDBJ databases">
        <authorList>
            <person name="Richards S.R."/>
            <person name="Qu J."/>
            <person name="Jiang H."/>
            <person name="Jhangiani S.N."/>
            <person name="Agravi P."/>
            <person name="Goodspeed R."/>
            <person name="Gross S."/>
            <person name="Mandapat C."/>
            <person name="Jackson L."/>
            <person name="Mathew T."/>
            <person name="Pu L."/>
            <person name="Thornton R."/>
            <person name="Saada N."/>
            <person name="Wilczek-Boney K.B."/>
            <person name="Lee S."/>
            <person name="Kovar C."/>
            <person name="Wu Y."/>
            <person name="Scherer S.E."/>
            <person name="Worley K.C."/>
            <person name="Muzny D.M."/>
            <person name="Gibbs R."/>
        </authorList>
    </citation>
    <scope>NUCLEOTIDE SEQUENCE</scope>
    <source>
        <strain evidence="12">Brora</strain>
    </source>
</reference>
<dbReference type="InterPro" id="IPR001839">
    <property type="entry name" value="TGF-b_C"/>
</dbReference>
<dbReference type="Pfam" id="PF00019">
    <property type="entry name" value="TGF_beta"/>
    <property type="match status" value="1"/>
</dbReference>
<comment type="similarity">
    <text evidence="2 8">Belongs to the TGF-beta family.</text>
</comment>
<dbReference type="PANTHER" id="PTHR11848:SF308">
    <property type="entry name" value="BMP-LIKE PROTEIN UNC-129"/>
    <property type="match status" value="1"/>
</dbReference>
<keyword evidence="7" id="KW-0325">Glycoprotein</keyword>
<evidence type="ECO:0000256" key="5">
    <source>
        <dbReference type="ARBA" id="ARBA00023030"/>
    </source>
</evidence>
<evidence type="ECO:0000256" key="7">
    <source>
        <dbReference type="ARBA" id="ARBA00023180"/>
    </source>
</evidence>
<evidence type="ECO:0000313" key="11">
    <source>
        <dbReference type="EnsemblMetazoa" id="SMAR002696-PA"/>
    </source>
</evidence>
<feature type="region of interest" description="Disordered" evidence="9">
    <location>
        <begin position="93"/>
        <end position="120"/>
    </location>
</feature>
<dbReference type="InterPro" id="IPR015615">
    <property type="entry name" value="TGF-beta-rel"/>
</dbReference>
<dbReference type="Pfam" id="PF00688">
    <property type="entry name" value="TGFb_propeptide"/>
    <property type="match status" value="1"/>
</dbReference>
<evidence type="ECO:0000256" key="4">
    <source>
        <dbReference type="ARBA" id="ARBA00022729"/>
    </source>
</evidence>
<dbReference type="FunFam" id="2.10.90.10:FF:000001">
    <property type="entry name" value="Bone morphogenetic protein 4"/>
    <property type="match status" value="1"/>
</dbReference>
<evidence type="ECO:0000256" key="6">
    <source>
        <dbReference type="ARBA" id="ARBA00023157"/>
    </source>
</evidence>
<evidence type="ECO:0000256" key="8">
    <source>
        <dbReference type="RuleBase" id="RU000354"/>
    </source>
</evidence>
<dbReference type="SUPFAM" id="SSF57501">
    <property type="entry name" value="Cystine-knot cytokines"/>
    <property type="match status" value="1"/>
</dbReference>
<dbReference type="eggNOG" id="KOG3900">
    <property type="taxonomic scope" value="Eukaryota"/>
</dbReference>
<reference evidence="11" key="2">
    <citation type="submission" date="2015-02" db="UniProtKB">
        <authorList>
            <consortium name="EnsemblMetazoa"/>
        </authorList>
    </citation>
    <scope>IDENTIFICATION</scope>
</reference>
<dbReference type="HOGENOM" id="CLU_020515_2_1_1"/>
<keyword evidence="5 8" id="KW-0339">Growth factor</keyword>
<dbReference type="PhylomeDB" id="T1INV8"/>
<keyword evidence="4" id="KW-0732">Signal</keyword>
<dbReference type="InterPro" id="IPR029034">
    <property type="entry name" value="Cystine-knot_cytokine"/>
</dbReference>
<evidence type="ECO:0000256" key="9">
    <source>
        <dbReference type="SAM" id="MobiDB-lite"/>
    </source>
</evidence>
<accession>T1INV8</accession>
<evidence type="ECO:0000256" key="1">
    <source>
        <dbReference type="ARBA" id="ARBA00004613"/>
    </source>
</evidence>
<dbReference type="PANTHER" id="PTHR11848">
    <property type="entry name" value="TGF-BETA FAMILY"/>
    <property type="match status" value="1"/>
</dbReference>
<dbReference type="PROSITE" id="PS51362">
    <property type="entry name" value="TGF_BETA_2"/>
    <property type="match status" value="1"/>
</dbReference>
<keyword evidence="12" id="KW-1185">Reference proteome</keyword>
<name>T1INV8_STRMM</name>
<comment type="subcellular location">
    <subcellularLocation>
        <location evidence="1">Secreted</location>
    </subcellularLocation>
</comment>
<evidence type="ECO:0000256" key="2">
    <source>
        <dbReference type="ARBA" id="ARBA00006656"/>
    </source>
</evidence>
<dbReference type="InterPro" id="IPR001111">
    <property type="entry name" value="TGF-b_propeptide"/>
</dbReference>
<dbReference type="EnsemblMetazoa" id="SMAR002696-RA">
    <property type="protein sequence ID" value="SMAR002696-PA"/>
    <property type="gene ID" value="SMAR002696"/>
</dbReference>
<dbReference type="CDD" id="cd13765">
    <property type="entry name" value="TGF_beta_ADMP"/>
    <property type="match status" value="1"/>
</dbReference>
<dbReference type="SMART" id="SM00204">
    <property type="entry name" value="TGFB"/>
    <property type="match status" value="1"/>
</dbReference>
<dbReference type="GO" id="GO:0005615">
    <property type="term" value="C:extracellular space"/>
    <property type="evidence" value="ECO:0007669"/>
    <property type="project" value="TreeGrafter"/>
</dbReference>
<feature type="region of interest" description="Disordered" evidence="9">
    <location>
        <begin position="1"/>
        <end position="20"/>
    </location>
</feature>
<evidence type="ECO:0000256" key="3">
    <source>
        <dbReference type="ARBA" id="ARBA00022525"/>
    </source>
</evidence>
<keyword evidence="3" id="KW-0964">Secreted</keyword>
<dbReference type="GO" id="GO:0008083">
    <property type="term" value="F:growth factor activity"/>
    <property type="evidence" value="ECO:0007669"/>
    <property type="project" value="UniProtKB-KW"/>
</dbReference>
<evidence type="ECO:0000313" key="12">
    <source>
        <dbReference type="Proteomes" id="UP000014500"/>
    </source>
</evidence>
<dbReference type="InterPro" id="IPR017948">
    <property type="entry name" value="TGFb_CS"/>
</dbReference>
<dbReference type="AlphaFoldDB" id="T1INV8"/>
<keyword evidence="6" id="KW-1015">Disulfide bond</keyword>
<dbReference type="OMA" id="NANHEIQ"/>
<dbReference type="PRINTS" id="PR00669">
    <property type="entry name" value="INHIBINA"/>
</dbReference>
<feature type="compositionally biased region" description="Basic residues" evidence="9">
    <location>
        <begin position="9"/>
        <end position="20"/>
    </location>
</feature>
<evidence type="ECO:0000259" key="10">
    <source>
        <dbReference type="PROSITE" id="PS51362"/>
    </source>
</evidence>
<dbReference type="PROSITE" id="PS00250">
    <property type="entry name" value="TGF_BETA_1"/>
    <property type="match status" value="1"/>
</dbReference>
<dbReference type="EMBL" id="JH431216">
    <property type="status" value="NOT_ANNOTATED_CDS"/>
    <property type="molecule type" value="Genomic_DNA"/>
</dbReference>
<dbReference type="Gene3D" id="2.10.90.10">
    <property type="entry name" value="Cystine-knot cytokines"/>
    <property type="match status" value="1"/>
</dbReference>
<dbReference type="GO" id="GO:0005125">
    <property type="term" value="F:cytokine activity"/>
    <property type="evidence" value="ECO:0007669"/>
    <property type="project" value="TreeGrafter"/>
</dbReference>
<protein>
    <recommendedName>
        <fullName evidence="10">TGF-beta family profile domain-containing protein</fullName>
    </recommendedName>
</protein>